<keyword evidence="3" id="KW-1185">Reference proteome</keyword>
<organism evidence="2 3">
    <name type="scientific">Termitidicoccus mucosus</name>
    <dbReference type="NCBI Taxonomy" id="1184151"/>
    <lineage>
        <taxon>Bacteria</taxon>
        <taxon>Pseudomonadati</taxon>
        <taxon>Verrucomicrobiota</taxon>
        <taxon>Opitutia</taxon>
        <taxon>Opitutales</taxon>
        <taxon>Opitutaceae</taxon>
        <taxon>Termitidicoccus</taxon>
    </lineage>
</organism>
<dbReference type="InterPro" id="IPR002654">
    <property type="entry name" value="Glyco_trans_25"/>
</dbReference>
<dbReference type="CDD" id="cd06532">
    <property type="entry name" value="Glyco_transf_25"/>
    <property type="match status" value="1"/>
</dbReference>
<gene>
    <name evidence="2" type="ORF">AW736_08795</name>
</gene>
<dbReference type="Pfam" id="PF01755">
    <property type="entry name" value="Glyco_transf_25"/>
    <property type="match status" value="1"/>
</dbReference>
<evidence type="ECO:0000313" key="2">
    <source>
        <dbReference type="EMBL" id="OAM89107.1"/>
    </source>
</evidence>
<accession>A0A178IIN4</accession>
<protein>
    <recommendedName>
        <fullName evidence="1">Glycosyl transferase family 25 domain-containing protein</fullName>
    </recommendedName>
</protein>
<dbReference type="Proteomes" id="UP000078486">
    <property type="component" value="Unassembled WGS sequence"/>
</dbReference>
<dbReference type="OrthoDB" id="1198916at2"/>
<evidence type="ECO:0000259" key="1">
    <source>
        <dbReference type="Pfam" id="PF01755"/>
    </source>
</evidence>
<proteinExistence type="predicted"/>
<dbReference type="EMBL" id="LRRQ01000105">
    <property type="protein sequence ID" value="OAM89107.1"/>
    <property type="molecule type" value="Genomic_DNA"/>
</dbReference>
<reference evidence="2 3" key="1">
    <citation type="submission" date="2016-01" db="EMBL/GenBank/DDBJ databases">
        <title>High potential of lignocellulose degradation of a new Verrucomicrobia species.</title>
        <authorList>
            <person name="Wang Y."/>
            <person name="Shi Y."/>
            <person name="Qiu Z."/>
            <person name="Liu S."/>
            <person name="Yang H."/>
        </authorList>
    </citation>
    <scope>NUCLEOTIDE SEQUENCE [LARGE SCALE GENOMIC DNA]</scope>
    <source>
        <strain evidence="2 3">TSB47</strain>
    </source>
</reference>
<comment type="caution">
    <text evidence="2">The sequence shown here is derived from an EMBL/GenBank/DDBJ whole genome shotgun (WGS) entry which is preliminary data.</text>
</comment>
<evidence type="ECO:0000313" key="3">
    <source>
        <dbReference type="Proteomes" id="UP000078486"/>
    </source>
</evidence>
<sequence>MRVFVINLPLRNDKRENMLRQGEKHGIPLEMIEAVNGKAFSEDQLRELAWDYPACCLTPGVIGCALSHLKIYKKMVDEGIGLALVLEDDAILQEALPRVLGELEAIDKNDEAKIYLLSSHYYKSGPARNIAGGYSIRKFVDGSQGHGYVLNLKAADALYANLRPVKWEADKWYYFGEMGLVSVYCVVPHVVGVDGGSEKSDLYAERALLNKKRRTYLRKLKGVVRMRRRLEKLAWKIFRRPVLRKS</sequence>
<dbReference type="AlphaFoldDB" id="A0A178IIN4"/>
<dbReference type="STRING" id="1184151.AW736_08795"/>
<feature type="domain" description="Glycosyl transferase family 25" evidence="1">
    <location>
        <begin position="2"/>
        <end position="171"/>
    </location>
</feature>
<name>A0A178IIN4_9BACT</name>